<evidence type="ECO:0000313" key="12">
    <source>
        <dbReference type="Proteomes" id="UP000241074"/>
    </source>
</evidence>
<sequence>MSALWLGKILLAYLLGSVSGSLMVGRLRGVDIRTQGSGNAGGTNAFRTQGLGFALATVLVDVGKGALAAWLGGLPIADDAGGLSPALLASAAAILGHVWPAFHGFRGGKGAGTMIGALLVLWPFALVPVLLVWLLSLSLTGFVGLSTMLAGIALIPTAWFFRTDHDARWLIAAAVIAAFLVFTHRSNIRKMRDGQEYCFAKAQIWKRLLRQSARPPV</sequence>
<keyword evidence="3 10" id="KW-0808">Transferase</keyword>
<keyword evidence="5 10" id="KW-1133">Transmembrane helix</keyword>
<protein>
    <recommendedName>
        <fullName evidence="10">Glycerol-3-phosphate acyltransferase</fullName>
    </recommendedName>
    <alternativeName>
        <fullName evidence="10">Acyl-PO4 G3P acyltransferase</fullName>
    </alternativeName>
    <alternativeName>
        <fullName evidence="10">Acyl-phosphate--glycerol-3-phosphate acyltransferase</fullName>
    </alternativeName>
    <alternativeName>
        <fullName evidence="10">G3P acyltransferase</fullName>
        <shortName evidence="10">GPAT</shortName>
        <ecNumber evidence="10">2.3.1.275</ecNumber>
    </alternativeName>
    <alternativeName>
        <fullName evidence="10">Lysophosphatidic acid synthase</fullName>
        <shortName evidence="10">LPA synthase</shortName>
    </alternativeName>
</protein>
<dbReference type="KEGG" id="xba:C7S18_21820"/>
<comment type="catalytic activity">
    <reaction evidence="10">
        <text>an acyl phosphate + sn-glycerol 3-phosphate = a 1-acyl-sn-glycero-3-phosphate + phosphate</text>
        <dbReference type="Rhea" id="RHEA:34075"/>
        <dbReference type="ChEBI" id="CHEBI:43474"/>
        <dbReference type="ChEBI" id="CHEBI:57597"/>
        <dbReference type="ChEBI" id="CHEBI:57970"/>
        <dbReference type="ChEBI" id="CHEBI:59918"/>
        <dbReference type="EC" id="2.3.1.275"/>
    </reaction>
</comment>
<comment type="function">
    <text evidence="10">Catalyzes the transfer of an acyl group from acyl-phosphate (acyl-PO(4)) to glycerol-3-phosphate (G3P) to form lysophosphatidic acid (LPA). This enzyme utilizes acyl-phosphate as fatty acyl donor, but not acyl-CoA or acyl-ACP.</text>
</comment>
<name>A0A2P1PXU3_9GAMM</name>
<evidence type="ECO:0000256" key="1">
    <source>
        <dbReference type="ARBA" id="ARBA00022475"/>
    </source>
</evidence>
<feature type="transmembrane region" description="Helical" evidence="10">
    <location>
        <begin position="114"/>
        <end position="135"/>
    </location>
</feature>
<keyword evidence="8 10" id="KW-0594">Phospholipid biosynthesis</keyword>
<dbReference type="EC" id="2.3.1.275" evidence="10"/>
<evidence type="ECO:0000256" key="5">
    <source>
        <dbReference type="ARBA" id="ARBA00022989"/>
    </source>
</evidence>
<dbReference type="RefSeq" id="WP_106893567.1">
    <property type="nucleotide sequence ID" value="NZ_CP027860.1"/>
</dbReference>
<keyword evidence="2 10" id="KW-0444">Lipid biosynthesis</keyword>
<evidence type="ECO:0000256" key="7">
    <source>
        <dbReference type="ARBA" id="ARBA00023136"/>
    </source>
</evidence>
<keyword evidence="1 10" id="KW-1003">Cell membrane</keyword>
<comment type="subunit">
    <text evidence="10">Probably interacts with PlsX.</text>
</comment>
<comment type="similarity">
    <text evidence="10">Belongs to the PlsY family.</text>
</comment>
<feature type="transmembrane region" description="Helical" evidence="10">
    <location>
        <begin position="142"/>
        <end position="161"/>
    </location>
</feature>
<keyword evidence="6 10" id="KW-0443">Lipid metabolism</keyword>
<dbReference type="HAMAP" id="MF_01043">
    <property type="entry name" value="PlsY"/>
    <property type="match status" value="1"/>
</dbReference>
<dbReference type="Pfam" id="PF02660">
    <property type="entry name" value="G3P_acyltransf"/>
    <property type="match status" value="1"/>
</dbReference>
<feature type="transmembrane region" description="Helical" evidence="10">
    <location>
        <begin position="51"/>
        <end position="71"/>
    </location>
</feature>
<dbReference type="PANTHER" id="PTHR30309">
    <property type="entry name" value="INNER MEMBRANE PROTEIN YGIH"/>
    <property type="match status" value="1"/>
</dbReference>
<dbReference type="GO" id="GO:0043772">
    <property type="term" value="F:acyl-phosphate glycerol-3-phosphate acyltransferase activity"/>
    <property type="evidence" value="ECO:0007669"/>
    <property type="project" value="UniProtKB-UniRule"/>
</dbReference>
<evidence type="ECO:0000256" key="9">
    <source>
        <dbReference type="ARBA" id="ARBA00023264"/>
    </source>
</evidence>
<dbReference type="PANTHER" id="PTHR30309:SF0">
    <property type="entry name" value="GLYCEROL-3-PHOSPHATE ACYLTRANSFERASE-RELATED"/>
    <property type="match status" value="1"/>
</dbReference>
<dbReference type="NCBIfam" id="TIGR00023">
    <property type="entry name" value="glycerol-3-phosphate 1-O-acyltransferase PlsY"/>
    <property type="match status" value="1"/>
</dbReference>
<dbReference type="GO" id="GO:0008654">
    <property type="term" value="P:phospholipid biosynthetic process"/>
    <property type="evidence" value="ECO:0007669"/>
    <property type="project" value="UniProtKB-UniRule"/>
</dbReference>
<keyword evidence="12" id="KW-1185">Reference proteome</keyword>
<feature type="transmembrane region" description="Helical" evidence="10">
    <location>
        <begin position="83"/>
        <end position="102"/>
    </location>
</feature>
<evidence type="ECO:0000256" key="3">
    <source>
        <dbReference type="ARBA" id="ARBA00022679"/>
    </source>
</evidence>
<evidence type="ECO:0000256" key="8">
    <source>
        <dbReference type="ARBA" id="ARBA00023209"/>
    </source>
</evidence>
<dbReference type="UniPathway" id="UPA00085"/>
<organism evidence="11 12">
    <name type="scientific">Ahniella affigens</name>
    <dbReference type="NCBI Taxonomy" id="2021234"/>
    <lineage>
        <taxon>Bacteria</taxon>
        <taxon>Pseudomonadati</taxon>
        <taxon>Pseudomonadota</taxon>
        <taxon>Gammaproteobacteria</taxon>
        <taxon>Lysobacterales</taxon>
        <taxon>Rhodanobacteraceae</taxon>
        <taxon>Ahniella</taxon>
    </lineage>
</organism>
<keyword evidence="9 10" id="KW-1208">Phospholipid metabolism</keyword>
<reference evidence="11 12" key="2">
    <citation type="submission" date="2018-03" db="EMBL/GenBank/DDBJ databases">
        <authorList>
            <person name="Keele B.F."/>
        </authorList>
    </citation>
    <scope>NUCLEOTIDE SEQUENCE [LARGE SCALE GENOMIC DNA]</scope>
    <source>
        <strain evidence="11 12">D13</strain>
    </source>
</reference>
<dbReference type="InterPro" id="IPR003811">
    <property type="entry name" value="G3P_acylTferase_PlsY"/>
</dbReference>
<keyword evidence="11" id="KW-0012">Acyltransferase</keyword>
<dbReference type="SMART" id="SM01207">
    <property type="entry name" value="G3P_acyltransf"/>
    <property type="match status" value="1"/>
</dbReference>
<gene>
    <name evidence="10 11" type="primary">plsY</name>
    <name evidence="11" type="ORF">C7S18_21820</name>
</gene>
<dbReference type="GO" id="GO:0005886">
    <property type="term" value="C:plasma membrane"/>
    <property type="evidence" value="ECO:0007669"/>
    <property type="project" value="UniProtKB-SubCell"/>
</dbReference>
<evidence type="ECO:0000256" key="10">
    <source>
        <dbReference type="HAMAP-Rule" id="MF_01043"/>
    </source>
</evidence>
<evidence type="ECO:0000256" key="2">
    <source>
        <dbReference type="ARBA" id="ARBA00022516"/>
    </source>
</evidence>
<feature type="transmembrane region" description="Helical" evidence="10">
    <location>
        <begin position="167"/>
        <end position="183"/>
    </location>
</feature>
<dbReference type="Proteomes" id="UP000241074">
    <property type="component" value="Chromosome"/>
</dbReference>
<evidence type="ECO:0000256" key="4">
    <source>
        <dbReference type="ARBA" id="ARBA00022692"/>
    </source>
</evidence>
<accession>A0A2P1PXU3</accession>
<comment type="pathway">
    <text evidence="10">Lipid metabolism; phospholipid metabolism.</text>
</comment>
<proteinExistence type="inferred from homology"/>
<reference evidence="11 12" key="1">
    <citation type="submission" date="2018-03" db="EMBL/GenBank/DDBJ databases">
        <title>Ahniella affigens gen. nov., sp. nov., a gammaproteobacterium isolated from sandy soil near a stream.</title>
        <authorList>
            <person name="Ko Y."/>
            <person name="Kim J.-H."/>
        </authorList>
    </citation>
    <scope>NUCLEOTIDE SEQUENCE [LARGE SCALE GENOMIC DNA]</scope>
    <source>
        <strain evidence="11 12">D13</strain>
    </source>
</reference>
<dbReference type="AlphaFoldDB" id="A0A2P1PXU3"/>
<dbReference type="OrthoDB" id="9777124at2"/>
<comment type="subcellular location">
    <subcellularLocation>
        <location evidence="10">Cell membrane</location>
        <topology evidence="10">Multi-pass membrane protein</topology>
    </subcellularLocation>
</comment>
<dbReference type="EMBL" id="CP027860">
    <property type="protein sequence ID" value="AVP99650.1"/>
    <property type="molecule type" value="Genomic_DNA"/>
</dbReference>
<evidence type="ECO:0000313" key="11">
    <source>
        <dbReference type="EMBL" id="AVP99650.1"/>
    </source>
</evidence>
<evidence type="ECO:0000256" key="6">
    <source>
        <dbReference type="ARBA" id="ARBA00023098"/>
    </source>
</evidence>
<keyword evidence="7 10" id="KW-0472">Membrane</keyword>
<keyword evidence="4 10" id="KW-0812">Transmembrane</keyword>